<evidence type="ECO:0000256" key="6">
    <source>
        <dbReference type="ARBA" id="ARBA00022968"/>
    </source>
</evidence>
<evidence type="ECO:0000256" key="7">
    <source>
        <dbReference type="ARBA" id="ARBA00022989"/>
    </source>
</evidence>
<feature type="topological domain" description="Cytoplasmic" evidence="10">
    <location>
        <begin position="1"/>
        <end position="10"/>
    </location>
</feature>
<feature type="topological domain" description="Periplasmic" evidence="10">
    <location>
        <begin position="34"/>
        <end position="213"/>
    </location>
</feature>
<name>A0ABS0HE49_9SPHN</name>
<dbReference type="EMBL" id="JADQDC010000003">
    <property type="protein sequence ID" value="MBF9150518.1"/>
    <property type="molecule type" value="Genomic_DNA"/>
</dbReference>
<dbReference type="HAMAP" id="MF_00155">
    <property type="entry name" value="CtaG"/>
    <property type="match status" value="1"/>
</dbReference>
<keyword evidence="5 10" id="KW-0812">Transmembrane</keyword>
<keyword evidence="10" id="KW-1003">Cell membrane</keyword>
<dbReference type="Pfam" id="PF04442">
    <property type="entry name" value="CtaG_Cox11"/>
    <property type="match status" value="1"/>
</dbReference>
<reference evidence="11 12" key="1">
    <citation type="submission" date="2020-11" db="EMBL/GenBank/DDBJ databases">
        <title>The genome sequence of Novosphingobium sp. 1Y9A.</title>
        <authorList>
            <person name="Liu Y."/>
        </authorList>
    </citation>
    <scope>NUCLEOTIDE SEQUENCE [LARGE SCALE GENOMIC DNA]</scope>
    <source>
        <strain evidence="11 12">1Y9A</strain>
    </source>
</reference>
<keyword evidence="8 10" id="KW-0186">Copper</keyword>
<comment type="caution">
    <text evidence="11">The sequence shown here is derived from an EMBL/GenBank/DDBJ whole genome shotgun (WGS) entry which is preliminary data.</text>
</comment>
<evidence type="ECO:0000256" key="10">
    <source>
        <dbReference type="HAMAP-Rule" id="MF_00155"/>
    </source>
</evidence>
<comment type="subcellular location">
    <subcellularLocation>
        <location evidence="2 10">Cell inner membrane</location>
        <topology evidence="2 10">Single-pass type II membrane protein</topology>
        <orientation evidence="2 10">Periplasmic side</orientation>
    </subcellularLocation>
</comment>
<keyword evidence="12" id="KW-1185">Reference proteome</keyword>
<organism evidence="11 12">
    <name type="scientific">Novosphingobium jiangmenense</name>
    <dbReference type="NCBI Taxonomy" id="2791981"/>
    <lineage>
        <taxon>Bacteria</taxon>
        <taxon>Pseudomonadati</taxon>
        <taxon>Pseudomonadota</taxon>
        <taxon>Alphaproteobacteria</taxon>
        <taxon>Sphingomonadales</taxon>
        <taxon>Sphingomonadaceae</taxon>
        <taxon>Novosphingobium</taxon>
    </lineage>
</organism>
<evidence type="ECO:0000256" key="9">
    <source>
        <dbReference type="ARBA" id="ARBA00023136"/>
    </source>
</evidence>
<dbReference type="Proteomes" id="UP000600799">
    <property type="component" value="Unassembled WGS sequence"/>
</dbReference>
<dbReference type="Gene3D" id="2.60.370.10">
    <property type="entry name" value="Ctag/Cox11"/>
    <property type="match status" value="1"/>
</dbReference>
<evidence type="ECO:0000256" key="8">
    <source>
        <dbReference type="ARBA" id="ARBA00023008"/>
    </source>
</evidence>
<accession>A0ABS0HE49</accession>
<comment type="similarity">
    <text evidence="3 10">Belongs to the COX11/CtaG family.</text>
</comment>
<comment type="function">
    <text evidence="1 10">Exerts its effect at some terminal stage of cytochrome c oxidase synthesis, probably by being involved in the insertion of the copper B into subunit I.</text>
</comment>
<dbReference type="RefSeq" id="WP_196274865.1">
    <property type="nucleotide sequence ID" value="NZ_JADQDC010000003.1"/>
</dbReference>
<evidence type="ECO:0000256" key="2">
    <source>
        <dbReference type="ARBA" id="ARBA00004382"/>
    </source>
</evidence>
<evidence type="ECO:0000256" key="4">
    <source>
        <dbReference type="ARBA" id="ARBA00015384"/>
    </source>
</evidence>
<dbReference type="InterPro" id="IPR023471">
    <property type="entry name" value="CtaG/Cox11_dom_sf"/>
</dbReference>
<dbReference type="NCBIfam" id="NF003465">
    <property type="entry name" value="PRK05089.1"/>
    <property type="match status" value="1"/>
</dbReference>
<gene>
    <name evidence="10" type="primary">ctaG</name>
    <name evidence="11" type="ORF">I2488_05855</name>
</gene>
<protein>
    <recommendedName>
        <fullName evidence="4 10">Cytochrome c oxidase assembly protein CtaG</fullName>
    </recommendedName>
</protein>
<dbReference type="PANTHER" id="PTHR21320">
    <property type="entry name" value="CYTOCHROME C OXIDASE ASSEMBLY PROTEIN COX11-RELATED"/>
    <property type="match status" value="1"/>
</dbReference>
<evidence type="ECO:0000256" key="3">
    <source>
        <dbReference type="ARBA" id="ARBA00009620"/>
    </source>
</evidence>
<dbReference type="SUPFAM" id="SSF110111">
    <property type="entry name" value="Ctag/Cox11"/>
    <property type="match status" value="1"/>
</dbReference>
<evidence type="ECO:0000313" key="12">
    <source>
        <dbReference type="Proteomes" id="UP000600799"/>
    </source>
</evidence>
<evidence type="ECO:0000313" key="11">
    <source>
        <dbReference type="EMBL" id="MBF9150518.1"/>
    </source>
</evidence>
<keyword evidence="10" id="KW-0997">Cell inner membrane</keyword>
<dbReference type="InterPro" id="IPR007533">
    <property type="entry name" value="Cyt_c_oxidase_assmbl_CtaG"/>
</dbReference>
<evidence type="ECO:0000256" key="1">
    <source>
        <dbReference type="ARBA" id="ARBA00004007"/>
    </source>
</evidence>
<keyword evidence="6 10" id="KW-0735">Signal-anchor</keyword>
<keyword evidence="7 10" id="KW-1133">Transmembrane helix</keyword>
<dbReference type="PANTHER" id="PTHR21320:SF3">
    <property type="entry name" value="CYTOCHROME C OXIDASE ASSEMBLY PROTEIN COX11, MITOCHONDRIAL-RELATED"/>
    <property type="match status" value="1"/>
</dbReference>
<sequence length="213" mass="23107">MVGTVAPDARRNRNVGLMAAGAALAMLGLGYASVPLYRLFCQVTGYGGTTQRATADKLAGVKVAGKMIRVRFDANTAPGLPWMFKPQQVTQDLRIGERKIATFEAKNLSGRPITGTAIFNVSPEQAGKYFNKIQCFCFTEQKLVPGQDVRMPVIYYVDPAILDDPGANNIEEITLSYTFNETPESAAQAHNSAGAKPLALLAEKPLDRAQVRR</sequence>
<evidence type="ECO:0000256" key="5">
    <source>
        <dbReference type="ARBA" id="ARBA00022692"/>
    </source>
</evidence>
<dbReference type="PIRSF" id="PIRSF005413">
    <property type="entry name" value="COX11"/>
    <property type="match status" value="1"/>
</dbReference>
<keyword evidence="9 10" id="KW-0472">Membrane</keyword>
<proteinExistence type="inferred from homology"/>